<organism evidence="1 2">
    <name type="scientific">Mya arenaria</name>
    <name type="common">Soft-shell clam</name>
    <dbReference type="NCBI Taxonomy" id="6604"/>
    <lineage>
        <taxon>Eukaryota</taxon>
        <taxon>Metazoa</taxon>
        <taxon>Spiralia</taxon>
        <taxon>Lophotrochozoa</taxon>
        <taxon>Mollusca</taxon>
        <taxon>Bivalvia</taxon>
        <taxon>Autobranchia</taxon>
        <taxon>Heteroconchia</taxon>
        <taxon>Euheterodonta</taxon>
        <taxon>Imparidentia</taxon>
        <taxon>Neoheterodontei</taxon>
        <taxon>Myida</taxon>
        <taxon>Myoidea</taxon>
        <taxon>Myidae</taxon>
        <taxon>Mya</taxon>
    </lineage>
</organism>
<evidence type="ECO:0000313" key="1">
    <source>
        <dbReference type="EMBL" id="WAR15253.1"/>
    </source>
</evidence>
<reference evidence="1" key="1">
    <citation type="submission" date="2022-11" db="EMBL/GenBank/DDBJ databases">
        <title>Centuries of genome instability and evolution in soft-shell clam transmissible cancer (bioRxiv).</title>
        <authorList>
            <person name="Hart S.F.M."/>
            <person name="Yonemitsu M.A."/>
            <person name="Giersch R.M."/>
            <person name="Beal B.F."/>
            <person name="Arriagada G."/>
            <person name="Davis B.W."/>
            <person name="Ostrander E.A."/>
            <person name="Goff S.P."/>
            <person name="Metzger M.J."/>
        </authorList>
    </citation>
    <scope>NUCLEOTIDE SEQUENCE</scope>
    <source>
        <strain evidence="1">MELC-2E11</strain>
        <tissue evidence="1">Siphon/mantle</tissue>
    </source>
</reference>
<dbReference type="Proteomes" id="UP001164746">
    <property type="component" value="Chromosome 9"/>
</dbReference>
<evidence type="ECO:0000313" key="2">
    <source>
        <dbReference type="Proteomes" id="UP001164746"/>
    </source>
</evidence>
<dbReference type="EMBL" id="CP111020">
    <property type="protein sequence ID" value="WAR15253.1"/>
    <property type="molecule type" value="Genomic_DNA"/>
</dbReference>
<name>A0ABY7EZA9_MYAAR</name>
<protein>
    <submittedName>
        <fullName evidence="1">Uncharacterized protein</fullName>
    </submittedName>
</protein>
<keyword evidence="2" id="KW-1185">Reference proteome</keyword>
<accession>A0ABY7EZA9</accession>
<sequence length="196" mass="22168">MFKLVRLHANNTNWTPSGEINDFVAFNDRPETKKQYNQTYGSTDRFSYSSELSLLHRAPCADLWLARVDRNSVCQKHMLGGNAVSRAVKGHILVDSALNSLLVEDLSTGLFRMKTAIVYSESMVQSGSHEMTHELQSSLGSNRTAQPWLQYMDMVAILKRYIKAERTGNLELHLKTIQEMLPFVAAVGHHIYLKLG</sequence>
<gene>
    <name evidence="1" type="ORF">MAR_005358</name>
</gene>
<proteinExistence type="predicted"/>